<organism evidence="2 3">
    <name type="scientific">Stephanodiscus triporus</name>
    <dbReference type="NCBI Taxonomy" id="2934178"/>
    <lineage>
        <taxon>Eukaryota</taxon>
        <taxon>Sar</taxon>
        <taxon>Stramenopiles</taxon>
        <taxon>Ochrophyta</taxon>
        <taxon>Bacillariophyta</taxon>
        <taxon>Coscinodiscophyceae</taxon>
        <taxon>Thalassiosirophycidae</taxon>
        <taxon>Stephanodiscales</taxon>
        <taxon>Stephanodiscaceae</taxon>
        <taxon>Stephanodiscus</taxon>
    </lineage>
</organism>
<accession>A0ABD3PTG4</accession>
<dbReference type="EMBL" id="JALLAZ020000593">
    <property type="protein sequence ID" value="KAL3791425.1"/>
    <property type="molecule type" value="Genomic_DNA"/>
</dbReference>
<evidence type="ECO:0000313" key="3">
    <source>
        <dbReference type="Proteomes" id="UP001530315"/>
    </source>
</evidence>
<name>A0ABD3PTG4_9STRA</name>
<feature type="compositionally biased region" description="Acidic residues" evidence="1">
    <location>
        <begin position="64"/>
        <end position="73"/>
    </location>
</feature>
<dbReference type="AlphaFoldDB" id="A0ABD3PTG4"/>
<sequence length="519" mass="56608">MEEDPPSLPSVLERWLDFGMLVDASTSGLGGNYEGRGRILTVVSGVGALAVSGGDGGGRATAGGEEEDVDDEEEGHRRSRPNVWAPAGDVDEAGLSRSASPLAGSFSLHHNVTHYVARDGGIAAGGEVVVDRNGWFRKEAARRRREVGGEGKGNDDDDDAETTTREDESGASKMSRDDRLRSIAGGGVCMDNLHYGSSPHGYGRGAIASRALAEGSIVAPVPVLPLPRDDIRYLRYEERKRAERYRRRRRRGNESTTTYGGVVEEEYDDDAPLPPDMRSSPEGLALEMFALRDIRPNEEVLLDYGPVWRRAWDAHVRRWYDDLPPSGAGTAGGDDYTPAYVMDDAVSILRTAEEQAKFPYPDNVFTACFYRYAARDDEAGGGLGGDGTDESRQSTTASASTGTKRRTEALPWRMSPGLFDMINLRPCKVIAREDAQQQRRPSGKGGTVYTAIVQNRPGLPPNERIPRGERHVVSGIPRGAFRFVDRPYTSDAHLDGALRQNIGLEEGGIYPEIWLDVVG</sequence>
<comment type="caution">
    <text evidence="2">The sequence shown here is derived from an EMBL/GenBank/DDBJ whole genome shotgun (WGS) entry which is preliminary data.</text>
</comment>
<feature type="region of interest" description="Disordered" evidence="1">
    <location>
        <begin position="381"/>
        <end position="408"/>
    </location>
</feature>
<feature type="region of interest" description="Disordered" evidence="1">
    <location>
        <begin position="51"/>
        <end position="96"/>
    </location>
</feature>
<feature type="region of interest" description="Disordered" evidence="1">
    <location>
        <begin position="244"/>
        <end position="275"/>
    </location>
</feature>
<keyword evidence="3" id="KW-1185">Reference proteome</keyword>
<dbReference type="InterPro" id="IPR046341">
    <property type="entry name" value="SET_dom_sf"/>
</dbReference>
<evidence type="ECO:0008006" key="4">
    <source>
        <dbReference type="Google" id="ProtNLM"/>
    </source>
</evidence>
<dbReference type="SUPFAM" id="SSF82199">
    <property type="entry name" value="SET domain"/>
    <property type="match status" value="1"/>
</dbReference>
<gene>
    <name evidence="2" type="ORF">ACHAW5_005799</name>
</gene>
<reference evidence="2 3" key="1">
    <citation type="submission" date="2024-10" db="EMBL/GenBank/DDBJ databases">
        <title>Updated reference genomes for cyclostephanoid diatoms.</title>
        <authorList>
            <person name="Roberts W.R."/>
            <person name="Alverson A.J."/>
        </authorList>
    </citation>
    <scope>NUCLEOTIDE SEQUENCE [LARGE SCALE GENOMIC DNA]</scope>
    <source>
        <strain evidence="2 3">AJA276-08</strain>
    </source>
</reference>
<protein>
    <recommendedName>
        <fullName evidence="4">SET domain-containing protein</fullName>
    </recommendedName>
</protein>
<feature type="compositionally biased region" description="Polar residues" evidence="1">
    <location>
        <begin position="393"/>
        <end position="402"/>
    </location>
</feature>
<dbReference type="Gene3D" id="2.170.270.10">
    <property type="entry name" value="SET domain"/>
    <property type="match status" value="1"/>
</dbReference>
<evidence type="ECO:0000313" key="2">
    <source>
        <dbReference type="EMBL" id="KAL3791425.1"/>
    </source>
</evidence>
<feature type="compositionally biased region" description="Basic and acidic residues" evidence="1">
    <location>
        <begin position="162"/>
        <end position="179"/>
    </location>
</feature>
<feature type="region of interest" description="Disordered" evidence="1">
    <location>
        <begin position="142"/>
        <end position="179"/>
    </location>
</feature>
<proteinExistence type="predicted"/>
<evidence type="ECO:0000256" key="1">
    <source>
        <dbReference type="SAM" id="MobiDB-lite"/>
    </source>
</evidence>
<dbReference type="Proteomes" id="UP001530315">
    <property type="component" value="Unassembled WGS sequence"/>
</dbReference>